<dbReference type="Proteomes" id="UP000199470">
    <property type="component" value="Unassembled WGS sequence"/>
</dbReference>
<dbReference type="EMBL" id="FOTW01000005">
    <property type="protein sequence ID" value="SFL54970.1"/>
    <property type="molecule type" value="Genomic_DNA"/>
</dbReference>
<keyword evidence="1" id="KW-0732">Signal</keyword>
<dbReference type="SUPFAM" id="SSF69118">
    <property type="entry name" value="AhpD-like"/>
    <property type="match status" value="1"/>
</dbReference>
<feature type="domain" description="Cupin type-2" evidence="3">
    <location>
        <begin position="70"/>
        <end position="126"/>
    </location>
</feature>
<dbReference type="InterPro" id="IPR013096">
    <property type="entry name" value="Cupin_2"/>
</dbReference>
<reference evidence="4 5" key="1">
    <citation type="submission" date="2016-10" db="EMBL/GenBank/DDBJ databases">
        <authorList>
            <person name="de Groot N.N."/>
        </authorList>
    </citation>
    <scope>NUCLEOTIDE SEQUENCE [LARGE SCALE GENOMIC DNA]</scope>
    <source>
        <strain evidence="4 5">ATCC 43154</strain>
    </source>
</reference>
<gene>
    <name evidence="4" type="ORF">SAMN02982985_00629</name>
</gene>
<feature type="signal peptide" evidence="1">
    <location>
        <begin position="1"/>
        <end position="20"/>
    </location>
</feature>
<keyword evidence="5" id="KW-1185">Reference proteome</keyword>
<name>A0A1I4IKW6_9BURK</name>
<organism evidence="4 5">
    <name type="scientific">Rugamonas rubra</name>
    <dbReference type="NCBI Taxonomy" id="758825"/>
    <lineage>
        <taxon>Bacteria</taxon>
        <taxon>Pseudomonadati</taxon>
        <taxon>Pseudomonadota</taxon>
        <taxon>Betaproteobacteria</taxon>
        <taxon>Burkholderiales</taxon>
        <taxon>Oxalobacteraceae</taxon>
        <taxon>Telluria group</taxon>
        <taxon>Rugamonas</taxon>
    </lineage>
</organism>
<evidence type="ECO:0000259" key="2">
    <source>
        <dbReference type="Pfam" id="PF02627"/>
    </source>
</evidence>
<proteinExistence type="predicted"/>
<dbReference type="SUPFAM" id="SSF51182">
    <property type="entry name" value="RmlC-like cupins"/>
    <property type="match status" value="1"/>
</dbReference>
<dbReference type="InterPro" id="IPR014710">
    <property type="entry name" value="RmlC-like_jellyroll"/>
</dbReference>
<dbReference type="Gene3D" id="2.60.120.10">
    <property type="entry name" value="Jelly Rolls"/>
    <property type="match status" value="1"/>
</dbReference>
<evidence type="ECO:0000313" key="5">
    <source>
        <dbReference type="Proteomes" id="UP000199470"/>
    </source>
</evidence>
<evidence type="ECO:0000313" key="4">
    <source>
        <dbReference type="EMBL" id="SFL54970.1"/>
    </source>
</evidence>
<dbReference type="Pfam" id="PF07883">
    <property type="entry name" value="Cupin_2"/>
    <property type="match status" value="1"/>
</dbReference>
<dbReference type="AlphaFoldDB" id="A0A1I4IKW6"/>
<dbReference type="InterPro" id="IPR029032">
    <property type="entry name" value="AhpD-like"/>
</dbReference>
<dbReference type="Gene3D" id="1.20.1290.10">
    <property type="entry name" value="AhpD-like"/>
    <property type="match status" value="1"/>
</dbReference>
<dbReference type="STRING" id="758825.SAMN02982985_00629"/>
<sequence length="410" mass="42323">MKSLICMALGGVVAITSAQASQPQAVPHTVAVQAVAALPMATGSAATFTGTVHISTPFQAAPPGRAGGATVTFEAQARTAWHTHPLGQTLIVTAGLGLVQQEGQPAQLIHPGDVVTIPANVRHWHGAGPAGSMTHIAVAEKLDGNAVTWRSKVTDQEYQAVLTGTGLALAVPGAMPAGAVERTVKGPRAGANARSVSDTLSAKQLAIPLIASFMAIGDMARLNAALNQGLDSGMSVSEAKEILVQLYAYTGFPKSLNALGELLKVVEARKQRGIHDAPGLEPSRAVAVGSELLAIGKANQTEISGGPVQGPVFDFAPVINQYLQSHLFGDIFGRDNLDWQSRELATLGALAAVPGVEAQLRSHVRAGMRVGLSAAQLRQMAQSFSNYGIDEAASRVNDALTQVLAATSKG</sequence>
<dbReference type="RefSeq" id="WP_093383573.1">
    <property type="nucleotide sequence ID" value="NZ_FOTW01000005.1"/>
</dbReference>
<evidence type="ECO:0000259" key="3">
    <source>
        <dbReference type="Pfam" id="PF07883"/>
    </source>
</evidence>
<dbReference type="InterPro" id="IPR047263">
    <property type="entry name" value="HNL-like_cupin"/>
</dbReference>
<dbReference type="GO" id="GO:0051920">
    <property type="term" value="F:peroxiredoxin activity"/>
    <property type="evidence" value="ECO:0007669"/>
    <property type="project" value="InterPro"/>
</dbReference>
<protein>
    <submittedName>
        <fullName evidence="4">Cupin domain protein</fullName>
    </submittedName>
</protein>
<accession>A0A1I4IKW6</accession>
<feature type="domain" description="Carboxymuconolactone decarboxylase-like" evidence="2">
    <location>
        <begin position="321"/>
        <end position="381"/>
    </location>
</feature>
<dbReference type="PANTHER" id="PTHR43698">
    <property type="entry name" value="RIBD C-TERMINAL DOMAIN CONTAINING PROTEIN"/>
    <property type="match status" value="1"/>
</dbReference>
<dbReference type="Pfam" id="PF02627">
    <property type="entry name" value="CMD"/>
    <property type="match status" value="1"/>
</dbReference>
<dbReference type="OrthoDB" id="9801400at2"/>
<dbReference type="CDD" id="cd02233">
    <property type="entry name" value="cupin_HNL-like"/>
    <property type="match status" value="1"/>
</dbReference>
<dbReference type="InterPro" id="IPR011051">
    <property type="entry name" value="RmlC_Cupin_sf"/>
</dbReference>
<evidence type="ECO:0000256" key="1">
    <source>
        <dbReference type="SAM" id="SignalP"/>
    </source>
</evidence>
<feature type="chain" id="PRO_5011459020" evidence="1">
    <location>
        <begin position="21"/>
        <end position="410"/>
    </location>
</feature>
<dbReference type="PANTHER" id="PTHR43698:SF1">
    <property type="entry name" value="BLL4564 PROTEIN"/>
    <property type="match status" value="1"/>
</dbReference>
<dbReference type="InterPro" id="IPR003779">
    <property type="entry name" value="CMD-like"/>
</dbReference>